<accession>A0A8H3HPJ6</accession>
<reference evidence="3" key="1">
    <citation type="submission" date="2021-01" db="EMBL/GenBank/DDBJ databases">
        <authorList>
            <person name="Kaushik A."/>
        </authorList>
    </citation>
    <scope>NUCLEOTIDE SEQUENCE</scope>
    <source>
        <strain evidence="3">AG5</strain>
    </source>
</reference>
<dbReference type="Pfam" id="PF16589">
    <property type="entry name" value="BRCT_2"/>
    <property type="match status" value="1"/>
</dbReference>
<dbReference type="PANTHER" id="PTHR47766:SF1">
    <property type="entry name" value="PROTEIN EFR3"/>
    <property type="match status" value="1"/>
</dbReference>
<dbReference type="InterPro" id="IPR001357">
    <property type="entry name" value="BRCT_dom"/>
</dbReference>
<feature type="region of interest" description="Disordered" evidence="1">
    <location>
        <begin position="239"/>
        <end position="275"/>
    </location>
</feature>
<comment type="caution">
    <text evidence="3">The sequence shown here is derived from an EMBL/GenBank/DDBJ whole genome shotgun (WGS) entry which is preliminary data.</text>
</comment>
<dbReference type="SUPFAM" id="SSF52113">
    <property type="entry name" value="BRCT domain"/>
    <property type="match status" value="1"/>
</dbReference>
<evidence type="ECO:0000313" key="3">
    <source>
        <dbReference type="EMBL" id="CAE7150575.1"/>
    </source>
</evidence>
<dbReference type="Proteomes" id="UP000663827">
    <property type="component" value="Unassembled WGS sequence"/>
</dbReference>
<organism evidence="3 4">
    <name type="scientific">Rhizoctonia solani</name>
    <dbReference type="NCBI Taxonomy" id="456999"/>
    <lineage>
        <taxon>Eukaryota</taxon>
        <taxon>Fungi</taxon>
        <taxon>Dikarya</taxon>
        <taxon>Basidiomycota</taxon>
        <taxon>Agaricomycotina</taxon>
        <taxon>Agaricomycetes</taxon>
        <taxon>Cantharellales</taxon>
        <taxon>Ceratobasidiaceae</taxon>
        <taxon>Rhizoctonia</taxon>
    </lineage>
</organism>
<dbReference type="AlphaFoldDB" id="A0A8H3HPJ6"/>
<gene>
    <name evidence="3" type="ORF">RDB_LOCUS87963</name>
</gene>
<proteinExistence type="predicted"/>
<name>A0A8H3HPJ6_9AGAM</name>
<dbReference type="Gene3D" id="3.40.50.10190">
    <property type="entry name" value="BRCT domain"/>
    <property type="match status" value="1"/>
</dbReference>
<dbReference type="InterPro" id="IPR036420">
    <property type="entry name" value="BRCT_dom_sf"/>
</dbReference>
<dbReference type="GO" id="GO:0072659">
    <property type="term" value="P:protein localization to plasma membrane"/>
    <property type="evidence" value="ECO:0007669"/>
    <property type="project" value="InterPro"/>
</dbReference>
<dbReference type="PROSITE" id="PS50172">
    <property type="entry name" value="BRCT"/>
    <property type="match status" value="1"/>
</dbReference>
<feature type="domain" description="BRCT" evidence="2">
    <location>
        <begin position="524"/>
        <end position="618"/>
    </location>
</feature>
<sequence>MDGLLPALVACTASLGTHIYYSDQIQDLAEEIINRVVTVQVSGLPGRGRHGADRNRLEAIRCLVACLVGLIKATELNKGRITSHIHKEEVAPTEKGKWRESVDGATSDAEKLAVTTSSGRRNPISPEVWQESLAVLAESSFGVRADYARALETYIRTELPPEPYGAKGGIPDDESIKRVHPGALYSKGRQSQFMDATYRFLNAFHASAFTLAVSTSLGLATDHTAGASQASSSQALAPTSINIVPSTPIDARRPEFPPPASEDTSKRTPSRGRSVSGALALLDPNQGATSGYRLPSPSDYAHLVTVLCAMHERLPVRGLFAGVPMLLALDQAASSIADGDGNSARGRKQAIKEVIAQAWITIGKMWECQEVVDAAETALTTLPMPSYIPEPKKDYGIAMDKYLTGSRSQNSSRAPKAAASSNNVRHHPYARSGQVKQIAKLFESSASGSEDDKPKVSSRKLTLAILSSLKDEENPITHSKSIIEHIVSGSSGHQVNDTGGRSSAYIKGRNAMRDYQALERVQDSSVTIFRGLVVYINGYCRGTTDAELKRLIVSGGGKISHSNHGGVTHIITSMQLSAKKTEQFKNGKPRKPTHVVTPEWIKDCYEQRKRLQEWKYNVIDLKNDTHVSG</sequence>
<feature type="compositionally biased region" description="Polar residues" evidence="1">
    <location>
        <begin position="406"/>
        <end position="423"/>
    </location>
</feature>
<dbReference type="EMBL" id="CAJNJQ010001802">
    <property type="protein sequence ID" value="CAE7150575.1"/>
    <property type="molecule type" value="Genomic_DNA"/>
</dbReference>
<evidence type="ECO:0000256" key="1">
    <source>
        <dbReference type="SAM" id="MobiDB-lite"/>
    </source>
</evidence>
<evidence type="ECO:0000259" key="2">
    <source>
        <dbReference type="PROSITE" id="PS50172"/>
    </source>
</evidence>
<evidence type="ECO:0000313" key="4">
    <source>
        <dbReference type="Proteomes" id="UP000663827"/>
    </source>
</evidence>
<dbReference type="PANTHER" id="PTHR47766">
    <property type="entry name" value="PROTEIN EFR3"/>
    <property type="match status" value="1"/>
</dbReference>
<dbReference type="InterPro" id="IPR039786">
    <property type="entry name" value="EFR3"/>
</dbReference>
<protein>
    <recommendedName>
        <fullName evidence="2">BRCT domain-containing protein</fullName>
    </recommendedName>
</protein>
<dbReference type="SMART" id="SM00292">
    <property type="entry name" value="BRCT"/>
    <property type="match status" value="1"/>
</dbReference>
<feature type="region of interest" description="Disordered" evidence="1">
    <location>
        <begin position="406"/>
        <end position="430"/>
    </location>
</feature>